<feature type="compositionally biased region" description="Basic and acidic residues" evidence="1">
    <location>
        <begin position="12"/>
        <end position="35"/>
    </location>
</feature>
<accession>A0A9W6RCW6</accession>
<feature type="compositionally biased region" description="Basic residues" evidence="1">
    <location>
        <begin position="1"/>
        <end position="11"/>
    </location>
</feature>
<sequence>MTVRARQGRRLAVREPVHRSGQRTDDETDDQNIHERVVTKPARLVGTTRGPHVDAIIVPGDRGFRYAPVHR</sequence>
<reference evidence="2" key="1">
    <citation type="submission" date="2023-03" db="EMBL/GenBank/DDBJ databases">
        <title>Actinoallomurus iriomotensis NBRC 103681.</title>
        <authorList>
            <person name="Ichikawa N."/>
            <person name="Sato H."/>
            <person name="Tonouchi N."/>
        </authorList>
    </citation>
    <scope>NUCLEOTIDE SEQUENCE</scope>
    <source>
        <strain evidence="2">NBRC 103681</strain>
    </source>
</reference>
<protein>
    <submittedName>
        <fullName evidence="2">Uncharacterized protein</fullName>
    </submittedName>
</protein>
<feature type="region of interest" description="Disordered" evidence="1">
    <location>
        <begin position="1"/>
        <end position="35"/>
    </location>
</feature>
<evidence type="ECO:0000313" key="3">
    <source>
        <dbReference type="Proteomes" id="UP001165135"/>
    </source>
</evidence>
<evidence type="ECO:0000313" key="2">
    <source>
        <dbReference type="EMBL" id="GLY73289.1"/>
    </source>
</evidence>
<name>A0A9W6RCW6_9ACTN</name>
<dbReference type="AlphaFoldDB" id="A0A9W6RCW6"/>
<evidence type="ECO:0000256" key="1">
    <source>
        <dbReference type="SAM" id="MobiDB-lite"/>
    </source>
</evidence>
<dbReference type="EMBL" id="BSTJ01000001">
    <property type="protein sequence ID" value="GLY73289.1"/>
    <property type="molecule type" value="Genomic_DNA"/>
</dbReference>
<dbReference type="Proteomes" id="UP001165135">
    <property type="component" value="Unassembled WGS sequence"/>
</dbReference>
<organism evidence="2 3">
    <name type="scientific">Actinoallomurus iriomotensis</name>
    <dbReference type="NCBI Taxonomy" id="478107"/>
    <lineage>
        <taxon>Bacteria</taxon>
        <taxon>Bacillati</taxon>
        <taxon>Actinomycetota</taxon>
        <taxon>Actinomycetes</taxon>
        <taxon>Streptosporangiales</taxon>
        <taxon>Thermomonosporaceae</taxon>
        <taxon>Actinoallomurus</taxon>
    </lineage>
</organism>
<proteinExistence type="predicted"/>
<comment type="caution">
    <text evidence="2">The sequence shown here is derived from an EMBL/GenBank/DDBJ whole genome shotgun (WGS) entry which is preliminary data.</text>
</comment>
<gene>
    <name evidence="2" type="ORF">Airi01_015560</name>
</gene>